<comment type="similarity">
    <text evidence="1 4">Belongs to the plant dirigent protein family.</text>
</comment>
<evidence type="ECO:0000256" key="5">
    <source>
        <dbReference type="SAM" id="MobiDB-lite"/>
    </source>
</evidence>
<comment type="subcellular location">
    <subcellularLocation>
        <location evidence="4">Secreted</location>
        <location evidence="4">Extracellular space</location>
        <location evidence="4">Apoplast</location>
    </subcellularLocation>
</comment>
<evidence type="ECO:0000256" key="2">
    <source>
        <dbReference type="ARBA" id="ARBA00011738"/>
    </source>
</evidence>
<dbReference type="InterPro" id="IPR004265">
    <property type="entry name" value="Dirigent"/>
</dbReference>
<evidence type="ECO:0000256" key="3">
    <source>
        <dbReference type="ARBA" id="ARBA00022525"/>
    </source>
</evidence>
<feature type="region of interest" description="Disordered" evidence="5">
    <location>
        <begin position="36"/>
        <end position="82"/>
    </location>
</feature>
<sequence length="398" mass="40420">MKMANVFLHSPNTLCIFLLLFTAFSVAYSARNLDEIDPQSQPQPQPIGNLPGPGTSIPSVTTGPVPTTPQVGPPTTLPNGQIPSATATAAAAATAPVTAAATTIATGPATADSGVEDANAGSGIDVTNAGPPVASPAAEGTPAELPQPQAQVAAVPEETPQSKEPSLSFFMHDILGGTQPSARVVAGIIASTDVTGLPFSKANNNIFPISGGIPLVNPKLNGIITNNNLPLLVGLSSGQASTVFKNSGTGNTVTGSSTQPFISAGNLPAGLTVQKLMFGSVTVVDDQLTEGPELGSAVIGKGQGFYLASSLDGSSKTIVLTILLHGGSENHNDGIEDTISFFGIHRSASPQSEVAVIGGTGRYENAKGYATVETLLKEDQHTTDGVDTILNFNVYLSE</sequence>
<feature type="signal peptide" evidence="4">
    <location>
        <begin position="1"/>
        <end position="29"/>
    </location>
</feature>
<dbReference type="InterPro" id="IPR044859">
    <property type="entry name" value="Allene_oxi_cyc_Dirigent"/>
</dbReference>
<keyword evidence="4" id="KW-0052">Apoplast</keyword>
<dbReference type="PANTHER" id="PTHR46215">
    <property type="entry name" value="DIRIGENT PROTEIN 24-RELATED"/>
    <property type="match status" value="1"/>
</dbReference>
<organism evidence="6 7">
    <name type="scientific">Stylosanthes scabra</name>
    <dbReference type="NCBI Taxonomy" id="79078"/>
    <lineage>
        <taxon>Eukaryota</taxon>
        <taxon>Viridiplantae</taxon>
        <taxon>Streptophyta</taxon>
        <taxon>Embryophyta</taxon>
        <taxon>Tracheophyta</taxon>
        <taxon>Spermatophyta</taxon>
        <taxon>Magnoliopsida</taxon>
        <taxon>eudicotyledons</taxon>
        <taxon>Gunneridae</taxon>
        <taxon>Pentapetalae</taxon>
        <taxon>rosids</taxon>
        <taxon>fabids</taxon>
        <taxon>Fabales</taxon>
        <taxon>Fabaceae</taxon>
        <taxon>Papilionoideae</taxon>
        <taxon>50 kb inversion clade</taxon>
        <taxon>dalbergioids sensu lato</taxon>
        <taxon>Dalbergieae</taxon>
        <taxon>Pterocarpus clade</taxon>
        <taxon>Stylosanthes</taxon>
    </lineage>
</organism>
<comment type="subunit">
    <text evidence="2 4">Homodimer.</text>
</comment>
<dbReference type="Gene3D" id="2.40.480.10">
    <property type="entry name" value="Allene oxide cyclase-like"/>
    <property type="match status" value="1"/>
</dbReference>
<reference evidence="6 7" key="1">
    <citation type="journal article" date="2023" name="Plants (Basel)">
        <title>Bridging the Gap: Combining Genomics and Transcriptomics Approaches to Understand Stylosanthes scabra, an Orphan Legume from the Brazilian Caatinga.</title>
        <authorList>
            <person name="Ferreira-Neto J.R.C."/>
            <person name="da Silva M.D."/>
            <person name="Binneck E."/>
            <person name="de Melo N.F."/>
            <person name="da Silva R.H."/>
            <person name="de Melo A.L.T.M."/>
            <person name="Pandolfi V."/>
            <person name="Bustamante F.O."/>
            <person name="Brasileiro-Vidal A.C."/>
            <person name="Benko-Iseppon A.M."/>
        </authorList>
    </citation>
    <scope>NUCLEOTIDE SEQUENCE [LARGE SCALE GENOMIC DNA]</scope>
    <source>
        <tissue evidence="6">Leaves</tissue>
    </source>
</reference>
<evidence type="ECO:0000313" key="6">
    <source>
        <dbReference type="EMBL" id="MED6126725.1"/>
    </source>
</evidence>
<dbReference type="PANTHER" id="PTHR46215:SF15">
    <property type="entry name" value="DIRIGENT PROTEIN 24"/>
    <property type="match status" value="1"/>
</dbReference>
<evidence type="ECO:0000256" key="4">
    <source>
        <dbReference type="RuleBase" id="RU363099"/>
    </source>
</evidence>
<feature type="compositionally biased region" description="Low complexity" evidence="5">
    <location>
        <begin position="55"/>
        <end position="70"/>
    </location>
</feature>
<comment type="function">
    <text evidence="4">Dirigent proteins impart stereoselectivity on the phenoxy radical-coupling reaction, yielding optically active lignans from two molecules of coniferyl alcohol in the biosynthesis of lignans, flavonolignans, and alkaloids and thus plays a central role in plant secondary metabolism.</text>
</comment>
<feature type="region of interest" description="Disordered" evidence="5">
    <location>
        <begin position="127"/>
        <end position="147"/>
    </location>
</feature>
<gene>
    <name evidence="6" type="ORF">PIB30_081141</name>
</gene>
<keyword evidence="7" id="KW-1185">Reference proteome</keyword>
<accession>A0ABU6RS16</accession>
<evidence type="ECO:0000256" key="1">
    <source>
        <dbReference type="ARBA" id="ARBA00010746"/>
    </source>
</evidence>
<dbReference type="EMBL" id="JASCZI010031412">
    <property type="protein sequence ID" value="MED6126725.1"/>
    <property type="molecule type" value="Genomic_DNA"/>
</dbReference>
<evidence type="ECO:0000313" key="7">
    <source>
        <dbReference type="Proteomes" id="UP001341840"/>
    </source>
</evidence>
<dbReference type="Pfam" id="PF03018">
    <property type="entry name" value="Dirigent"/>
    <property type="match status" value="1"/>
</dbReference>
<dbReference type="Proteomes" id="UP001341840">
    <property type="component" value="Unassembled WGS sequence"/>
</dbReference>
<comment type="caution">
    <text evidence="6">The sequence shown here is derived from an EMBL/GenBank/DDBJ whole genome shotgun (WGS) entry which is preliminary data.</text>
</comment>
<protein>
    <recommendedName>
        <fullName evidence="4">Dirigent protein</fullName>
    </recommendedName>
</protein>
<keyword evidence="4" id="KW-0732">Signal</keyword>
<feature type="chain" id="PRO_5044958826" description="Dirigent protein" evidence="4">
    <location>
        <begin position="30"/>
        <end position="398"/>
    </location>
</feature>
<proteinExistence type="inferred from homology"/>
<name>A0ABU6RS16_9FABA</name>
<keyword evidence="3 4" id="KW-0964">Secreted</keyword>